<protein>
    <submittedName>
        <fullName evidence="3">Uncharacterized protein</fullName>
    </submittedName>
</protein>
<keyword evidence="4" id="KW-1185">Reference proteome</keyword>
<evidence type="ECO:0000256" key="1">
    <source>
        <dbReference type="SAM" id="Coils"/>
    </source>
</evidence>
<keyword evidence="1" id="KW-0175">Coiled coil</keyword>
<evidence type="ECO:0000313" key="3">
    <source>
        <dbReference type="EMBL" id="PNH03331.1"/>
    </source>
</evidence>
<reference evidence="3 4" key="1">
    <citation type="journal article" date="2017" name="Mol. Biol. Evol.">
        <title>The 4-celled Tetrabaena socialis nuclear genome reveals the essential components for genetic control of cell number at the origin of multicellularity in the volvocine lineage.</title>
        <authorList>
            <person name="Featherston J."/>
            <person name="Arakaki Y."/>
            <person name="Hanschen E.R."/>
            <person name="Ferris P.J."/>
            <person name="Michod R.E."/>
            <person name="Olson B.J.S.C."/>
            <person name="Nozaki H."/>
            <person name="Durand P.M."/>
        </authorList>
    </citation>
    <scope>NUCLEOTIDE SEQUENCE [LARGE SCALE GENOMIC DNA]</scope>
    <source>
        <strain evidence="3 4">NIES-571</strain>
    </source>
</reference>
<dbReference type="EMBL" id="PGGS01000517">
    <property type="protein sequence ID" value="PNH03331.1"/>
    <property type="molecule type" value="Genomic_DNA"/>
</dbReference>
<feature type="coiled-coil region" evidence="1">
    <location>
        <begin position="85"/>
        <end position="112"/>
    </location>
</feature>
<organism evidence="3 4">
    <name type="scientific">Tetrabaena socialis</name>
    <dbReference type="NCBI Taxonomy" id="47790"/>
    <lineage>
        <taxon>Eukaryota</taxon>
        <taxon>Viridiplantae</taxon>
        <taxon>Chlorophyta</taxon>
        <taxon>core chlorophytes</taxon>
        <taxon>Chlorophyceae</taxon>
        <taxon>CS clade</taxon>
        <taxon>Chlamydomonadales</taxon>
        <taxon>Tetrabaenaceae</taxon>
        <taxon>Tetrabaena</taxon>
    </lineage>
</organism>
<sequence length="319" mass="34310">MAEEAKPLKHLAFVHAGLAGGAACVEKAYSVGKGLVPTRVEPLVTKVEDVVRAYAAPVVASASDSAEKLLRSTDDYFNSPKADVVSELEARAAALEADSRKLREQREAIDGKMRDTEGQMRELLGQSPTLVRRLGDSAEALPQQPVESKGNAGGSSGVEGGNSARHRRHGRGPADASSLLLAGMGCLVVTFIRAFRGQSRQLSKACEQLRATQEQMVTKEQVLHLKEERSQLDKESKVGELSGQVVDAQRELAAARDMCQAAAGRLEQSMSDLSVTETELRAARTQLQHAGRDLTITRAQLEAAEGELGLTRSQNELMK</sequence>
<proteinExistence type="predicted"/>
<evidence type="ECO:0000256" key="2">
    <source>
        <dbReference type="SAM" id="MobiDB-lite"/>
    </source>
</evidence>
<comment type="caution">
    <text evidence="3">The sequence shown here is derived from an EMBL/GenBank/DDBJ whole genome shotgun (WGS) entry which is preliminary data.</text>
</comment>
<feature type="non-terminal residue" evidence="3">
    <location>
        <position position="319"/>
    </location>
</feature>
<feature type="compositionally biased region" description="Gly residues" evidence="2">
    <location>
        <begin position="151"/>
        <end position="160"/>
    </location>
</feature>
<gene>
    <name evidence="3" type="ORF">TSOC_010616</name>
</gene>
<dbReference type="AlphaFoldDB" id="A0A2J7ZST6"/>
<name>A0A2J7ZST6_9CHLO</name>
<accession>A0A2J7ZST6</accession>
<evidence type="ECO:0000313" key="4">
    <source>
        <dbReference type="Proteomes" id="UP000236333"/>
    </source>
</evidence>
<dbReference type="OrthoDB" id="547717at2759"/>
<dbReference type="PROSITE" id="PS51257">
    <property type="entry name" value="PROKAR_LIPOPROTEIN"/>
    <property type="match status" value="1"/>
</dbReference>
<feature type="region of interest" description="Disordered" evidence="2">
    <location>
        <begin position="139"/>
        <end position="174"/>
    </location>
</feature>
<dbReference type="Proteomes" id="UP000236333">
    <property type="component" value="Unassembled WGS sequence"/>
</dbReference>